<feature type="region of interest" description="Disordered" evidence="1">
    <location>
        <begin position="131"/>
        <end position="157"/>
    </location>
</feature>
<dbReference type="EMBL" id="JAKOGI010000068">
    <property type="protein sequence ID" value="KAJ8445907.1"/>
    <property type="molecule type" value="Genomic_DNA"/>
</dbReference>
<comment type="caution">
    <text evidence="2">The sequence shown here is derived from an EMBL/GenBank/DDBJ whole genome shotgun (WGS) entry which is preliminary data.</text>
</comment>
<keyword evidence="3" id="KW-1185">Reference proteome</keyword>
<dbReference type="AlphaFoldDB" id="A0A9Q1KNL8"/>
<protein>
    <submittedName>
        <fullName evidence="2">Uncharacterized protein</fullName>
    </submittedName>
</protein>
<gene>
    <name evidence="2" type="ORF">Cgig2_009836</name>
</gene>
<evidence type="ECO:0000313" key="3">
    <source>
        <dbReference type="Proteomes" id="UP001153076"/>
    </source>
</evidence>
<evidence type="ECO:0000256" key="1">
    <source>
        <dbReference type="SAM" id="MobiDB-lite"/>
    </source>
</evidence>
<organism evidence="2 3">
    <name type="scientific">Carnegiea gigantea</name>
    <dbReference type="NCBI Taxonomy" id="171969"/>
    <lineage>
        <taxon>Eukaryota</taxon>
        <taxon>Viridiplantae</taxon>
        <taxon>Streptophyta</taxon>
        <taxon>Embryophyta</taxon>
        <taxon>Tracheophyta</taxon>
        <taxon>Spermatophyta</taxon>
        <taxon>Magnoliopsida</taxon>
        <taxon>eudicotyledons</taxon>
        <taxon>Gunneridae</taxon>
        <taxon>Pentapetalae</taxon>
        <taxon>Caryophyllales</taxon>
        <taxon>Cactineae</taxon>
        <taxon>Cactaceae</taxon>
        <taxon>Cactoideae</taxon>
        <taxon>Echinocereeae</taxon>
        <taxon>Carnegiea</taxon>
    </lineage>
</organism>
<name>A0A9Q1KNL8_9CARY</name>
<sequence length="284" mass="30543">MKNRWERMEEEVHCGGGEANRAVSPYVNPVAAVHIGKRSMRNVYMSRKRSRKASSTTSKEEDVEDIWVAATEADKEGTTVMAVVVPVAAAGGPNDDVGGIHGTLGHSEEGTTYENQVGDRADHSNIEQSDRCIWGRPHPSVHTTEEPITGRATDTPATVHGTGPPITQSHNMVSLFHTLQLSSTVELHVCIRTHPLVVDGGLEQMDDVVVGTDVAEETASASSIQNIIEDNRRISYSVPGHTMTDVVASTSAVYHNHDCGVPGYVVQVDAYTNRLPGSVQSLAA</sequence>
<evidence type="ECO:0000313" key="2">
    <source>
        <dbReference type="EMBL" id="KAJ8445907.1"/>
    </source>
</evidence>
<proteinExistence type="predicted"/>
<accession>A0A9Q1KNL8</accession>
<dbReference type="Proteomes" id="UP001153076">
    <property type="component" value="Unassembled WGS sequence"/>
</dbReference>
<reference evidence="2" key="1">
    <citation type="submission" date="2022-04" db="EMBL/GenBank/DDBJ databases">
        <title>Carnegiea gigantea Genome sequencing and assembly v2.</title>
        <authorList>
            <person name="Copetti D."/>
            <person name="Sanderson M.J."/>
            <person name="Burquez A."/>
            <person name="Wojciechowski M.F."/>
        </authorList>
    </citation>
    <scope>NUCLEOTIDE SEQUENCE</scope>
    <source>
        <strain evidence="2">SGP5-SGP5p</strain>
        <tissue evidence="2">Aerial part</tissue>
    </source>
</reference>